<dbReference type="EMBL" id="LAZR01031234">
    <property type="protein sequence ID" value="KKL54343.1"/>
    <property type="molecule type" value="Genomic_DNA"/>
</dbReference>
<protein>
    <submittedName>
        <fullName evidence="1">Uncharacterized protein</fullName>
    </submittedName>
</protein>
<feature type="non-terminal residue" evidence="1">
    <location>
        <position position="62"/>
    </location>
</feature>
<comment type="caution">
    <text evidence="1">The sequence shown here is derived from an EMBL/GenBank/DDBJ whole genome shotgun (WGS) entry which is preliminary data.</text>
</comment>
<proteinExistence type="predicted"/>
<name>A0A0F9CYD4_9ZZZZ</name>
<sequence>MVIESLHISEAAKPWLEEREWQAVTHRHIDSQEVRSMTLQEQYDLLLREYKALLVLAREGLK</sequence>
<reference evidence="1" key="1">
    <citation type="journal article" date="2015" name="Nature">
        <title>Complex archaea that bridge the gap between prokaryotes and eukaryotes.</title>
        <authorList>
            <person name="Spang A."/>
            <person name="Saw J.H."/>
            <person name="Jorgensen S.L."/>
            <person name="Zaremba-Niedzwiedzka K."/>
            <person name="Martijn J."/>
            <person name="Lind A.E."/>
            <person name="van Eijk R."/>
            <person name="Schleper C."/>
            <person name="Guy L."/>
            <person name="Ettema T.J."/>
        </authorList>
    </citation>
    <scope>NUCLEOTIDE SEQUENCE</scope>
</reference>
<organism evidence="1">
    <name type="scientific">marine sediment metagenome</name>
    <dbReference type="NCBI Taxonomy" id="412755"/>
    <lineage>
        <taxon>unclassified sequences</taxon>
        <taxon>metagenomes</taxon>
        <taxon>ecological metagenomes</taxon>
    </lineage>
</organism>
<accession>A0A0F9CYD4</accession>
<evidence type="ECO:0000313" key="1">
    <source>
        <dbReference type="EMBL" id="KKL54343.1"/>
    </source>
</evidence>
<gene>
    <name evidence="1" type="ORF">LCGC14_2266390</name>
</gene>
<dbReference type="AlphaFoldDB" id="A0A0F9CYD4"/>